<proteinExistence type="predicted"/>
<evidence type="ECO:0000313" key="2">
    <source>
        <dbReference type="Proteomes" id="UP001055879"/>
    </source>
</evidence>
<keyword evidence="2" id="KW-1185">Reference proteome</keyword>
<protein>
    <submittedName>
        <fullName evidence="1">Uncharacterized protein</fullName>
    </submittedName>
</protein>
<reference evidence="2" key="1">
    <citation type="journal article" date="2022" name="Mol. Ecol. Resour.">
        <title>The genomes of chicory, endive, great burdock and yacon provide insights into Asteraceae palaeo-polyploidization history and plant inulin production.</title>
        <authorList>
            <person name="Fan W."/>
            <person name="Wang S."/>
            <person name="Wang H."/>
            <person name="Wang A."/>
            <person name="Jiang F."/>
            <person name="Liu H."/>
            <person name="Zhao H."/>
            <person name="Xu D."/>
            <person name="Zhang Y."/>
        </authorList>
    </citation>
    <scope>NUCLEOTIDE SEQUENCE [LARGE SCALE GENOMIC DNA]</scope>
    <source>
        <strain evidence="2">cv. Niubang</strain>
    </source>
</reference>
<evidence type="ECO:0000313" key="1">
    <source>
        <dbReference type="EMBL" id="KAI3672957.1"/>
    </source>
</evidence>
<name>A0ACB8XRP8_ARCLA</name>
<reference evidence="1 2" key="2">
    <citation type="journal article" date="2022" name="Mol. Ecol. Resour.">
        <title>The genomes of chicory, endive, great burdock and yacon provide insights into Asteraceae paleo-polyploidization history and plant inulin production.</title>
        <authorList>
            <person name="Fan W."/>
            <person name="Wang S."/>
            <person name="Wang H."/>
            <person name="Wang A."/>
            <person name="Jiang F."/>
            <person name="Liu H."/>
            <person name="Zhao H."/>
            <person name="Xu D."/>
            <person name="Zhang Y."/>
        </authorList>
    </citation>
    <scope>NUCLEOTIDE SEQUENCE [LARGE SCALE GENOMIC DNA]</scope>
    <source>
        <strain evidence="2">cv. Niubang</strain>
    </source>
</reference>
<dbReference type="EMBL" id="CM042061">
    <property type="protein sequence ID" value="KAI3672957.1"/>
    <property type="molecule type" value="Genomic_DNA"/>
</dbReference>
<organism evidence="1 2">
    <name type="scientific">Arctium lappa</name>
    <name type="common">Greater burdock</name>
    <name type="synonym">Lappa major</name>
    <dbReference type="NCBI Taxonomy" id="4217"/>
    <lineage>
        <taxon>Eukaryota</taxon>
        <taxon>Viridiplantae</taxon>
        <taxon>Streptophyta</taxon>
        <taxon>Embryophyta</taxon>
        <taxon>Tracheophyta</taxon>
        <taxon>Spermatophyta</taxon>
        <taxon>Magnoliopsida</taxon>
        <taxon>eudicotyledons</taxon>
        <taxon>Gunneridae</taxon>
        <taxon>Pentapetalae</taxon>
        <taxon>asterids</taxon>
        <taxon>campanulids</taxon>
        <taxon>Asterales</taxon>
        <taxon>Asteraceae</taxon>
        <taxon>Carduoideae</taxon>
        <taxon>Cardueae</taxon>
        <taxon>Arctiinae</taxon>
        <taxon>Arctium</taxon>
    </lineage>
</organism>
<accession>A0ACB8XRP8</accession>
<gene>
    <name evidence="1" type="ORF">L6452_39061</name>
</gene>
<comment type="caution">
    <text evidence="1">The sequence shown here is derived from an EMBL/GenBank/DDBJ whole genome shotgun (WGS) entry which is preliminary data.</text>
</comment>
<sequence length="208" mass="22650">MKSSGENYNSYLLIRMHVGCKSGRKLNEVTKVDNNKSSVPPSDPNGARAPLALLRHTYETRDYGRALIGSPLKSPNSLDLKPYVVGYLSCTLGRLLCCPRLLTCEILLVSDIRSIIVFTATPLTCSLSSTHFLPSFNKNSAFSIRCMSSNDAQTNSKTPTPMATLPPPAPKIDNKFSGRIGVRWSSTEEDQRKVGDDRVCIGDGGGPQ</sequence>
<dbReference type="Proteomes" id="UP001055879">
    <property type="component" value="Linkage Group LG15"/>
</dbReference>